<dbReference type="SMART" id="SM00389">
    <property type="entry name" value="HOX"/>
    <property type="match status" value="1"/>
</dbReference>
<evidence type="ECO:0000256" key="3">
    <source>
        <dbReference type="ARBA" id="ARBA00023155"/>
    </source>
</evidence>
<evidence type="ECO:0000256" key="6">
    <source>
        <dbReference type="RuleBase" id="RU000682"/>
    </source>
</evidence>
<evidence type="ECO:0000256" key="7">
    <source>
        <dbReference type="SAM" id="MobiDB-lite"/>
    </source>
</evidence>
<feature type="region of interest" description="Disordered" evidence="7">
    <location>
        <begin position="1"/>
        <end position="107"/>
    </location>
</feature>
<gene>
    <name evidence="9" type="ORF">BMF94_3000</name>
</gene>
<dbReference type="CDD" id="cd00086">
    <property type="entry name" value="homeodomain"/>
    <property type="match status" value="1"/>
</dbReference>
<dbReference type="InterPro" id="IPR017970">
    <property type="entry name" value="Homeobox_CS"/>
</dbReference>
<organism evidence="9 10">
    <name type="scientific">Rhodotorula taiwanensis</name>
    <dbReference type="NCBI Taxonomy" id="741276"/>
    <lineage>
        <taxon>Eukaryota</taxon>
        <taxon>Fungi</taxon>
        <taxon>Dikarya</taxon>
        <taxon>Basidiomycota</taxon>
        <taxon>Pucciniomycotina</taxon>
        <taxon>Microbotryomycetes</taxon>
        <taxon>Sporidiobolales</taxon>
        <taxon>Sporidiobolaceae</taxon>
        <taxon>Rhodotorula</taxon>
    </lineage>
</organism>
<comment type="subcellular location">
    <subcellularLocation>
        <location evidence="1 5 6">Nucleus</location>
    </subcellularLocation>
</comment>
<dbReference type="InterPro" id="IPR050453">
    <property type="entry name" value="LIM_Homeobox_TF"/>
</dbReference>
<feature type="compositionally biased region" description="Polar residues" evidence="7">
    <location>
        <begin position="507"/>
        <end position="532"/>
    </location>
</feature>
<feature type="domain" description="Homeobox" evidence="8">
    <location>
        <begin position="262"/>
        <end position="322"/>
    </location>
</feature>
<protein>
    <recommendedName>
        <fullName evidence="8">Homeobox domain-containing protein</fullName>
    </recommendedName>
</protein>
<keyword evidence="3 5" id="KW-0371">Homeobox</keyword>
<evidence type="ECO:0000313" key="9">
    <source>
        <dbReference type="EMBL" id="POY73957.1"/>
    </source>
</evidence>
<feature type="compositionally biased region" description="Polar residues" evidence="7">
    <location>
        <begin position="539"/>
        <end position="548"/>
    </location>
</feature>
<keyword evidence="4 5" id="KW-0539">Nucleus</keyword>
<evidence type="ECO:0000256" key="2">
    <source>
        <dbReference type="ARBA" id="ARBA00023125"/>
    </source>
</evidence>
<dbReference type="OrthoDB" id="6159439at2759"/>
<proteinExistence type="predicted"/>
<evidence type="ECO:0000313" key="10">
    <source>
        <dbReference type="Proteomes" id="UP000237144"/>
    </source>
</evidence>
<feature type="compositionally biased region" description="Polar residues" evidence="7">
    <location>
        <begin position="331"/>
        <end position="342"/>
    </location>
</feature>
<dbReference type="GO" id="GO:0005634">
    <property type="term" value="C:nucleus"/>
    <property type="evidence" value="ECO:0007669"/>
    <property type="project" value="UniProtKB-SubCell"/>
</dbReference>
<evidence type="ECO:0000259" key="8">
    <source>
        <dbReference type="PROSITE" id="PS50071"/>
    </source>
</evidence>
<sequence length="696" mass="74791">MYSAYRHPQQAVGSSRSDAMDGEAQGYPPSPSRRAPSQSEEYAYRGDDGYRSYGAALGTMPDRQVASSVRPRTAPFLDRSPRGYDGRNHDSAYDRTLSYGGSANVKSPTRNQGATALLQQHAANQWAFRANQTNLPPAPTASVLQPAQHVTYSPTRVSLPRSGDAEPSAPHDYPSRAPRTITYTPYAYGSVTNGASRPPLSHREQSSSGSSTSASTPGTSQAFLPGRGPGNGLVDGHSNHTRSSSSGQPVSNADFSRMFFDPLRIKQRRRTSPAQLRVLEHHFEQSPKPDLALRKRLANELEMTPREVQVWFQNRRAKVKKLAERAERANGGQSTTARATTADNDSDDQVGGGDDVHDGDETAHTRLRTASAPSSSRRPRPSPRYSSSDPSVQYDSESAELPDPTEYVGAPRAHIYGEPPQQQESATNDELRLPLPPNPNDHFAYQGNPSASGRRYSLPAFASSVIPPSPHDQNGHVAPSHPSSLADAYPASLYVPSSASGAGGNRQHPSVHSVGSISRQHPSMHSLGSASSHADEHSPAQSVSSRASETIPDAIPEYAEVSHWNSAPGSAPEHPPTGYLAARRSSVPSRAIPMYDGDNRSTRLSMPVPEEAPTQMGANGDEPGLAYNPAVYPPPVSMIDPVASVAFLHGNERVTPVSYPYPYVHPSATMQDVSDGMVEEAPLYVTAEEIGGRVGR</sequence>
<feature type="DNA-binding region" description="Homeobox" evidence="5">
    <location>
        <begin position="264"/>
        <end position="323"/>
    </location>
</feature>
<dbReference type="InterPro" id="IPR009057">
    <property type="entry name" value="Homeodomain-like_sf"/>
</dbReference>
<feature type="compositionally biased region" description="Low complexity" evidence="7">
    <location>
        <begin position="206"/>
        <end position="222"/>
    </location>
</feature>
<keyword evidence="10" id="KW-1185">Reference proteome</keyword>
<dbReference type="PANTHER" id="PTHR24208">
    <property type="entry name" value="LIM/HOMEOBOX PROTEIN LHX"/>
    <property type="match status" value="1"/>
</dbReference>
<name>A0A2S5BB20_9BASI</name>
<feature type="region of interest" description="Disordered" evidence="7">
    <location>
        <begin position="497"/>
        <end position="549"/>
    </location>
</feature>
<dbReference type="GO" id="GO:0000977">
    <property type="term" value="F:RNA polymerase II transcription regulatory region sequence-specific DNA binding"/>
    <property type="evidence" value="ECO:0007669"/>
    <property type="project" value="TreeGrafter"/>
</dbReference>
<dbReference type="SUPFAM" id="SSF46689">
    <property type="entry name" value="Homeodomain-like"/>
    <property type="match status" value="1"/>
</dbReference>
<dbReference type="AlphaFoldDB" id="A0A2S5BB20"/>
<evidence type="ECO:0000256" key="5">
    <source>
        <dbReference type="PROSITE-ProRule" id="PRU00108"/>
    </source>
</evidence>
<accession>A0A2S5BB20</accession>
<dbReference type="Proteomes" id="UP000237144">
    <property type="component" value="Unassembled WGS sequence"/>
</dbReference>
<dbReference type="GO" id="GO:0000981">
    <property type="term" value="F:DNA-binding transcription factor activity, RNA polymerase II-specific"/>
    <property type="evidence" value="ECO:0007669"/>
    <property type="project" value="InterPro"/>
</dbReference>
<feature type="compositionally biased region" description="Basic and acidic residues" evidence="7">
    <location>
        <begin position="79"/>
        <end position="93"/>
    </location>
</feature>
<dbReference type="PROSITE" id="PS50071">
    <property type="entry name" value="HOMEOBOX_2"/>
    <property type="match status" value="1"/>
</dbReference>
<feature type="region of interest" description="Disordered" evidence="7">
    <location>
        <begin position="322"/>
        <end position="484"/>
    </location>
</feature>
<dbReference type="InterPro" id="IPR001356">
    <property type="entry name" value="HD"/>
</dbReference>
<evidence type="ECO:0000256" key="4">
    <source>
        <dbReference type="ARBA" id="ARBA00023242"/>
    </source>
</evidence>
<feature type="compositionally biased region" description="Polar residues" evidence="7">
    <location>
        <begin position="241"/>
        <end position="254"/>
    </location>
</feature>
<dbReference type="EMBL" id="PJQD01000031">
    <property type="protein sequence ID" value="POY73957.1"/>
    <property type="molecule type" value="Genomic_DNA"/>
</dbReference>
<feature type="compositionally biased region" description="Basic and acidic residues" evidence="7">
    <location>
        <begin position="354"/>
        <end position="364"/>
    </location>
</feature>
<dbReference type="Gene3D" id="1.10.10.60">
    <property type="entry name" value="Homeodomain-like"/>
    <property type="match status" value="1"/>
</dbReference>
<dbReference type="Pfam" id="PF00046">
    <property type="entry name" value="Homeodomain"/>
    <property type="match status" value="1"/>
</dbReference>
<evidence type="ECO:0000256" key="1">
    <source>
        <dbReference type="ARBA" id="ARBA00004123"/>
    </source>
</evidence>
<dbReference type="PANTHER" id="PTHR24208:SF166">
    <property type="entry name" value="LIM HOMEOBOX TRANSCRIPTION FACTOR 1 ALPHA, ISOFORM B"/>
    <property type="match status" value="1"/>
</dbReference>
<reference evidence="9 10" key="1">
    <citation type="journal article" date="2018" name="Front. Microbiol.">
        <title>Prospects for Fungal Bioremediation of Acidic Radioactive Waste Sites: Characterization and Genome Sequence of Rhodotorula taiwanensis MD1149.</title>
        <authorList>
            <person name="Tkavc R."/>
            <person name="Matrosova V.Y."/>
            <person name="Grichenko O.E."/>
            <person name="Gostincar C."/>
            <person name="Volpe R.P."/>
            <person name="Klimenkova P."/>
            <person name="Gaidamakova E.K."/>
            <person name="Zhou C.E."/>
            <person name="Stewart B.J."/>
            <person name="Lyman M.G."/>
            <person name="Malfatti S.A."/>
            <person name="Rubinfeld B."/>
            <person name="Courtot M."/>
            <person name="Singh J."/>
            <person name="Dalgard C.L."/>
            <person name="Hamilton T."/>
            <person name="Frey K.G."/>
            <person name="Gunde-Cimerman N."/>
            <person name="Dugan L."/>
            <person name="Daly M.J."/>
        </authorList>
    </citation>
    <scope>NUCLEOTIDE SEQUENCE [LARGE SCALE GENOMIC DNA]</scope>
    <source>
        <strain evidence="9 10">MD1149</strain>
    </source>
</reference>
<keyword evidence="2 5" id="KW-0238">DNA-binding</keyword>
<comment type="caution">
    <text evidence="9">The sequence shown here is derived from an EMBL/GenBank/DDBJ whole genome shotgun (WGS) entry which is preliminary data.</text>
</comment>
<dbReference type="PROSITE" id="PS00027">
    <property type="entry name" value="HOMEOBOX_1"/>
    <property type="match status" value="1"/>
</dbReference>
<feature type="region of interest" description="Disordered" evidence="7">
    <location>
        <begin position="155"/>
        <end position="254"/>
    </location>
</feature>